<sequence>MLGALRRKVASGRSSASILGKSLQAIRPGVSASRVSSNAGKEMLSVQLRGIAHVWNFSHLVLPGCSAGLTKTRDAICIIQPEAIMQTSCRAFSSGDGDLVDAVVPFMGESISDGTLATFLKKPGDRVKADEPIAQIETDKVTIDVVSPQDGVIQEYVAKEGETVEPGTRVAVISKSAEGVAAAAPTEKKSEKAASEPSPAEAVKEDKPKAKVEASAAAAKPKAPSPPPPKRTASEPVLPPKERERRVPMTRLRKRVATRLKDSQNTFAMLTTFNEVDMTNLMKLRSDYKDAFVEKHGVKLGFMSGFVKATVSALQHQPIVNAVIDGDDIIYRDYIDISIAVGTSKGLVVPVVRDADKMNFAEIEKTINNLAKKANDGTISIDEMAGGSFTISNGGVYGSLLSTPIINPPQSAILGMHSIVSRPMVVGGTVLPRPMMYIALTYDHRLIDGREAVFFLRRIKDVVEDPCRLLLDV</sequence>
<gene>
    <name evidence="17" type="ORF">E1A91_A04G015800v1</name>
</gene>
<dbReference type="CDD" id="cd06849">
    <property type="entry name" value="lipoyl_domain"/>
    <property type="match status" value="1"/>
</dbReference>
<feature type="compositionally biased region" description="Low complexity" evidence="15">
    <location>
        <begin position="213"/>
        <end position="222"/>
    </location>
</feature>
<dbReference type="InterPro" id="IPR001078">
    <property type="entry name" value="2-oxoacid_DH_actylTfrase"/>
</dbReference>
<feature type="domain" description="Lipoyl-binding" evidence="16">
    <location>
        <begin position="99"/>
        <end position="174"/>
    </location>
</feature>
<dbReference type="GO" id="GO:0005739">
    <property type="term" value="C:mitochondrion"/>
    <property type="evidence" value="ECO:0007669"/>
    <property type="project" value="UniProtKB-SubCell"/>
</dbReference>
<dbReference type="PROSITE" id="PS00189">
    <property type="entry name" value="LIPOYL"/>
    <property type="match status" value="1"/>
</dbReference>
<evidence type="ECO:0000313" key="17">
    <source>
        <dbReference type="EMBL" id="TYJ38770.1"/>
    </source>
</evidence>
<evidence type="ECO:0000256" key="15">
    <source>
        <dbReference type="SAM" id="MobiDB-lite"/>
    </source>
</evidence>
<comment type="function">
    <text evidence="13">The 2-oxoglutarate dehydrogenase complex catalyzes the overall conversion of 2-oxoglutarate to succinyl-CoA and CO(2). It contains multiple copies of three enzymatic components: 2-oxoglutarate dehydrogenase (E1), dihydrolipoamide succinyltransferase (E2) and lipoamide dehydrogenase (E3).</text>
</comment>
<comment type="pathway">
    <text evidence="3">Amino-acid degradation; L-lysine degradation via saccharopine pathway; glutaryl-CoA from L-lysine: step 6/6.</text>
</comment>
<keyword evidence="8" id="KW-0808">Transferase</keyword>
<keyword evidence="9" id="KW-0450">Lipoyl</keyword>
<proteinExistence type="inferred from homology"/>
<comment type="subcellular location">
    <subcellularLocation>
        <location evidence="2">Mitochondrion</location>
    </subcellularLocation>
</comment>
<evidence type="ECO:0000256" key="2">
    <source>
        <dbReference type="ARBA" id="ARBA00004173"/>
    </source>
</evidence>
<evidence type="ECO:0000256" key="8">
    <source>
        <dbReference type="ARBA" id="ARBA00022679"/>
    </source>
</evidence>
<dbReference type="FunFam" id="3.30.559.10:FF:000006">
    <property type="entry name" value="Dihydrolipoyllysine-residue succinyltransferase component of 2-oxoglutarate dehydrogenase complex, mitochondrial"/>
    <property type="match status" value="1"/>
</dbReference>
<dbReference type="EMBL" id="CM017639">
    <property type="protein sequence ID" value="TYJ38770.1"/>
    <property type="molecule type" value="Genomic_DNA"/>
</dbReference>
<dbReference type="Pfam" id="PF00198">
    <property type="entry name" value="2-oxoacid_dh"/>
    <property type="match status" value="1"/>
</dbReference>
<keyword evidence="11" id="KW-0496">Mitochondrion</keyword>
<comment type="similarity">
    <text evidence="4">Belongs to the 2-oxoacid dehydrogenase family.</text>
</comment>
<evidence type="ECO:0000256" key="6">
    <source>
        <dbReference type="ARBA" id="ARBA00012945"/>
    </source>
</evidence>
<dbReference type="UniPathway" id="UPA00868">
    <property type="reaction ID" value="UER00840"/>
</dbReference>
<dbReference type="Gene3D" id="3.30.559.10">
    <property type="entry name" value="Chloramphenicol acetyltransferase-like domain"/>
    <property type="match status" value="1"/>
</dbReference>
<dbReference type="InterPro" id="IPR000089">
    <property type="entry name" value="Biotin_lipoyl"/>
</dbReference>
<comment type="catalytic activity">
    <reaction evidence="14">
        <text>N(6)-[(R)-dihydrolipoyl]-L-lysyl-[protein] + succinyl-CoA = N(6)-[(R)-S(8)-succinyldihydrolipoyl]-L-lysyl-[protein] + CoA</text>
        <dbReference type="Rhea" id="RHEA:15213"/>
        <dbReference type="Rhea" id="RHEA-COMP:10475"/>
        <dbReference type="Rhea" id="RHEA-COMP:20092"/>
        <dbReference type="ChEBI" id="CHEBI:57287"/>
        <dbReference type="ChEBI" id="CHEBI:57292"/>
        <dbReference type="ChEBI" id="CHEBI:83100"/>
        <dbReference type="ChEBI" id="CHEBI:83120"/>
        <dbReference type="EC" id="2.3.1.61"/>
    </reaction>
</comment>
<evidence type="ECO:0000256" key="4">
    <source>
        <dbReference type="ARBA" id="ARBA00007317"/>
    </source>
</evidence>
<dbReference type="InterPro" id="IPR006255">
    <property type="entry name" value="SucB"/>
</dbReference>
<dbReference type="PANTHER" id="PTHR43416:SF41">
    <property type="entry name" value="DIHYDROLIPOYLLYSINE-RESIDUE SUCCINYLTRANSFERASE COMPONENT OF 2-OXOGLUTARATE DEHYDROGENASE COMPLEX 2, MITOCHONDRIAL"/>
    <property type="match status" value="1"/>
</dbReference>
<dbReference type="Pfam" id="PF00364">
    <property type="entry name" value="Biotin_lipoyl"/>
    <property type="match status" value="1"/>
</dbReference>
<evidence type="ECO:0000256" key="3">
    <source>
        <dbReference type="ARBA" id="ARBA00005145"/>
    </source>
</evidence>
<dbReference type="Proteomes" id="UP000323597">
    <property type="component" value="Chromosome A04"/>
</dbReference>
<accession>A0A5D2ZL27</accession>
<feature type="region of interest" description="Disordered" evidence="15">
    <location>
        <begin position="179"/>
        <end position="247"/>
    </location>
</feature>
<keyword evidence="12" id="KW-0012">Acyltransferase</keyword>
<evidence type="ECO:0000313" key="18">
    <source>
        <dbReference type="Proteomes" id="UP000323597"/>
    </source>
</evidence>
<dbReference type="SUPFAM" id="SSF52777">
    <property type="entry name" value="CoA-dependent acyltransferases"/>
    <property type="match status" value="1"/>
</dbReference>
<evidence type="ECO:0000256" key="13">
    <source>
        <dbReference type="ARBA" id="ARBA00037426"/>
    </source>
</evidence>
<dbReference type="SUPFAM" id="SSF51230">
    <property type="entry name" value="Single hybrid motif"/>
    <property type="match status" value="1"/>
</dbReference>
<dbReference type="InterPro" id="IPR023213">
    <property type="entry name" value="CAT-like_dom_sf"/>
</dbReference>
<evidence type="ECO:0000256" key="1">
    <source>
        <dbReference type="ARBA" id="ARBA00001938"/>
    </source>
</evidence>
<evidence type="ECO:0000256" key="7">
    <source>
        <dbReference type="ARBA" id="ARBA00022532"/>
    </source>
</evidence>
<dbReference type="InterPro" id="IPR003016">
    <property type="entry name" value="2-oxoA_DH_lipoyl-BS"/>
</dbReference>
<evidence type="ECO:0000256" key="12">
    <source>
        <dbReference type="ARBA" id="ARBA00023315"/>
    </source>
</evidence>
<evidence type="ECO:0000256" key="10">
    <source>
        <dbReference type="ARBA" id="ARBA00022946"/>
    </source>
</evidence>
<dbReference type="GO" id="GO:0006099">
    <property type="term" value="P:tricarboxylic acid cycle"/>
    <property type="evidence" value="ECO:0007669"/>
    <property type="project" value="UniProtKB-KW"/>
</dbReference>
<dbReference type="InterPro" id="IPR050537">
    <property type="entry name" value="2-oxoacid_dehydrogenase"/>
</dbReference>
<evidence type="ECO:0000256" key="11">
    <source>
        <dbReference type="ARBA" id="ARBA00023128"/>
    </source>
</evidence>
<name>A0A5D2ZL27_GOSMU</name>
<evidence type="ECO:0000256" key="9">
    <source>
        <dbReference type="ARBA" id="ARBA00022823"/>
    </source>
</evidence>
<dbReference type="EC" id="2.3.1.61" evidence="6"/>
<dbReference type="Gene3D" id="2.40.50.100">
    <property type="match status" value="1"/>
</dbReference>
<reference evidence="17 18" key="1">
    <citation type="submission" date="2019-07" db="EMBL/GenBank/DDBJ databases">
        <title>WGS assembly of Gossypium mustelinum.</title>
        <authorList>
            <person name="Chen Z.J."/>
            <person name="Sreedasyam A."/>
            <person name="Ando A."/>
            <person name="Song Q."/>
            <person name="De L."/>
            <person name="Hulse-Kemp A."/>
            <person name="Ding M."/>
            <person name="Ye W."/>
            <person name="Kirkbride R."/>
            <person name="Jenkins J."/>
            <person name="Plott C."/>
            <person name="Lovell J."/>
            <person name="Lin Y.-M."/>
            <person name="Vaughn R."/>
            <person name="Liu B."/>
            <person name="Li W."/>
            <person name="Simpson S."/>
            <person name="Scheffler B."/>
            <person name="Saski C."/>
            <person name="Grover C."/>
            <person name="Hu G."/>
            <person name="Conover J."/>
            <person name="Carlson J."/>
            <person name="Shu S."/>
            <person name="Boston L."/>
            <person name="Williams M."/>
            <person name="Peterson D."/>
            <person name="Mcgee K."/>
            <person name="Jones D."/>
            <person name="Wendel J."/>
            <person name="Stelly D."/>
            <person name="Grimwood J."/>
            <person name="Schmutz J."/>
        </authorList>
    </citation>
    <scope>NUCLEOTIDE SEQUENCE [LARGE SCALE GENOMIC DNA]</scope>
    <source>
        <strain evidence="17">1408120.09</strain>
    </source>
</reference>
<keyword evidence="18" id="KW-1185">Reference proteome</keyword>
<protein>
    <recommendedName>
        <fullName evidence="6">dihydrolipoyllysine-residue succinyltransferase</fullName>
        <ecNumber evidence="6">2.3.1.61</ecNumber>
    </recommendedName>
</protein>
<dbReference type="GO" id="GO:0033512">
    <property type="term" value="P:L-lysine catabolic process to acetyl-CoA via saccharopine"/>
    <property type="evidence" value="ECO:0007669"/>
    <property type="project" value="UniProtKB-UniPathway"/>
</dbReference>
<feature type="compositionally biased region" description="Basic and acidic residues" evidence="15">
    <location>
        <begin position="202"/>
        <end position="212"/>
    </location>
</feature>
<comment type="subunit">
    <text evidence="5">Forms a 24-polypeptide structural core with octahedral symmetry.</text>
</comment>
<evidence type="ECO:0000256" key="14">
    <source>
        <dbReference type="ARBA" id="ARBA00052761"/>
    </source>
</evidence>
<evidence type="ECO:0000259" key="16">
    <source>
        <dbReference type="PROSITE" id="PS50968"/>
    </source>
</evidence>
<dbReference type="PANTHER" id="PTHR43416">
    <property type="entry name" value="DIHYDROLIPOYLLYSINE-RESIDUE SUCCINYLTRANSFERASE COMPONENT OF 2-OXOGLUTARATE DEHYDROGENASE COMPLEX, MITOCHONDRIAL-RELATED"/>
    <property type="match status" value="1"/>
</dbReference>
<dbReference type="PROSITE" id="PS50968">
    <property type="entry name" value="BIOTINYL_LIPOYL"/>
    <property type="match status" value="1"/>
</dbReference>
<dbReference type="GO" id="GO:0045252">
    <property type="term" value="C:oxoglutarate dehydrogenase complex"/>
    <property type="evidence" value="ECO:0007669"/>
    <property type="project" value="InterPro"/>
</dbReference>
<comment type="cofactor">
    <cofactor evidence="1">
        <name>(R)-lipoate</name>
        <dbReference type="ChEBI" id="CHEBI:83088"/>
    </cofactor>
</comment>
<dbReference type="InterPro" id="IPR011053">
    <property type="entry name" value="Single_hybrid_motif"/>
</dbReference>
<organism evidence="17 18">
    <name type="scientific">Gossypium mustelinum</name>
    <name type="common">Cotton</name>
    <name type="synonym">Gossypium caicoense</name>
    <dbReference type="NCBI Taxonomy" id="34275"/>
    <lineage>
        <taxon>Eukaryota</taxon>
        <taxon>Viridiplantae</taxon>
        <taxon>Streptophyta</taxon>
        <taxon>Embryophyta</taxon>
        <taxon>Tracheophyta</taxon>
        <taxon>Spermatophyta</taxon>
        <taxon>Magnoliopsida</taxon>
        <taxon>eudicotyledons</taxon>
        <taxon>Gunneridae</taxon>
        <taxon>Pentapetalae</taxon>
        <taxon>rosids</taxon>
        <taxon>malvids</taxon>
        <taxon>Malvales</taxon>
        <taxon>Malvaceae</taxon>
        <taxon>Malvoideae</taxon>
        <taxon>Gossypium</taxon>
    </lineage>
</organism>
<dbReference type="GO" id="GO:0004149">
    <property type="term" value="F:dihydrolipoyllysine-residue succinyltransferase activity"/>
    <property type="evidence" value="ECO:0007669"/>
    <property type="project" value="UniProtKB-EC"/>
</dbReference>
<keyword evidence="10" id="KW-0809">Transit peptide</keyword>
<keyword evidence="7" id="KW-0816">Tricarboxylic acid cycle</keyword>
<dbReference type="AlphaFoldDB" id="A0A5D2ZL27"/>
<dbReference type="NCBIfam" id="TIGR01347">
    <property type="entry name" value="sucB"/>
    <property type="match status" value="1"/>
</dbReference>
<evidence type="ECO:0000256" key="5">
    <source>
        <dbReference type="ARBA" id="ARBA00011484"/>
    </source>
</evidence>